<dbReference type="Proteomes" id="UP001056120">
    <property type="component" value="Linkage Group LG05"/>
</dbReference>
<gene>
    <name evidence="1" type="ORF">L1987_15960</name>
</gene>
<dbReference type="EMBL" id="CM042022">
    <property type="protein sequence ID" value="KAI3816267.1"/>
    <property type="molecule type" value="Genomic_DNA"/>
</dbReference>
<name>A0ACB9JAH7_9ASTR</name>
<reference evidence="1 2" key="2">
    <citation type="journal article" date="2022" name="Mol. Ecol. Resour.">
        <title>The genomes of chicory, endive, great burdock and yacon provide insights into Asteraceae paleo-polyploidization history and plant inulin production.</title>
        <authorList>
            <person name="Fan W."/>
            <person name="Wang S."/>
            <person name="Wang H."/>
            <person name="Wang A."/>
            <person name="Jiang F."/>
            <person name="Liu H."/>
            <person name="Zhao H."/>
            <person name="Xu D."/>
            <person name="Zhang Y."/>
        </authorList>
    </citation>
    <scope>NUCLEOTIDE SEQUENCE [LARGE SCALE GENOMIC DNA]</scope>
    <source>
        <strain evidence="2">cv. Yunnan</strain>
        <tissue evidence="1">Leaves</tissue>
    </source>
</reference>
<evidence type="ECO:0000313" key="2">
    <source>
        <dbReference type="Proteomes" id="UP001056120"/>
    </source>
</evidence>
<keyword evidence="2" id="KW-1185">Reference proteome</keyword>
<sequence length="112" mass="12538">MDETTHLSIPTVSSLDSNTQRFGTKVTFPLGKKCCRECPLGSMLYKAPSDDVPVDQFTPLRVRNNIIVVRVGQQTTTMMMNPSSHHGVLCVRIVDPVMMKSLADLHFLMLFL</sequence>
<comment type="caution">
    <text evidence="1">The sequence shown here is derived from an EMBL/GenBank/DDBJ whole genome shotgun (WGS) entry which is preliminary data.</text>
</comment>
<reference evidence="2" key="1">
    <citation type="journal article" date="2022" name="Mol. Ecol. Resour.">
        <title>The genomes of chicory, endive, great burdock and yacon provide insights into Asteraceae palaeo-polyploidization history and plant inulin production.</title>
        <authorList>
            <person name="Fan W."/>
            <person name="Wang S."/>
            <person name="Wang H."/>
            <person name="Wang A."/>
            <person name="Jiang F."/>
            <person name="Liu H."/>
            <person name="Zhao H."/>
            <person name="Xu D."/>
            <person name="Zhang Y."/>
        </authorList>
    </citation>
    <scope>NUCLEOTIDE SEQUENCE [LARGE SCALE GENOMIC DNA]</scope>
    <source>
        <strain evidence="2">cv. Yunnan</strain>
    </source>
</reference>
<accession>A0ACB9JAH7</accession>
<organism evidence="1 2">
    <name type="scientific">Smallanthus sonchifolius</name>
    <dbReference type="NCBI Taxonomy" id="185202"/>
    <lineage>
        <taxon>Eukaryota</taxon>
        <taxon>Viridiplantae</taxon>
        <taxon>Streptophyta</taxon>
        <taxon>Embryophyta</taxon>
        <taxon>Tracheophyta</taxon>
        <taxon>Spermatophyta</taxon>
        <taxon>Magnoliopsida</taxon>
        <taxon>eudicotyledons</taxon>
        <taxon>Gunneridae</taxon>
        <taxon>Pentapetalae</taxon>
        <taxon>asterids</taxon>
        <taxon>campanulids</taxon>
        <taxon>Asterales</taxon>
        <taxon>Asteraceae</taxon>
        <taxon>Asteroideae</taxon>
        <taxon>Heliantheae alliance</taxon>
        <taxon>Millerieae</taxon>
        <taxon>Smallanthus</taxon>
    </lineage>
</organism>
<protein>
    <submittedName>
        <fullName evidence="1">Uncharacterized protein</fullName>
    </submittedName>
</protein>
<evidence type="ECO:0000313" key="1">
    <source>
        <dbReference type="EMBL" id="KAI3816267.1"/>
    </source>
</evidence>
<proteinExistence type="predicted"/>